<keyword evidence="5 7" id="KW-0408">Iron</keyword>
<proteinExistence type="inferred from homology"/>
<dbReference type="AlphaFoldDB" id="A0A402CLN8"/>
<dbReference type="OrthoDB" id="9801155at2"/>
<reference evidence="8 9" key="1">
    <citation type="submission" date="2018-11" db="EMBL/GenBank/DDBJ databases">
        <title>Microbial catabolism of amino acid.</title>
        <authorList>
            <person name="Hibi M."/>
            <person name="Ogawa J."/>
        </authorList>
    </citation>
    <scope>NUCLEOTIDE SEQUENCE [LARGE SCALE GENOMIC DNA]</scope>
    <source>
        <strain evidence="8 9">C31-06</strain>
    </source>
</reference>
<evidence type="ECO:0000256" key="6">
    <source>
        <dbReference type="ARBA" id="ARBA00023033"/>
    </source>
</evidence>
<keyword evidence="3 7" id="KW-0479">Metal-binding</keyword>
<dbReference type="PROSITE" id="PS00086">
    <property type="entry name" value="CYTOCHROME_P450"/>
    <property type="match status" value="1"/>
</dbReference>
<dbReference type="PANTHER" id="PTHR46696:SF1">
    <property type="entry name" value="CYTOCHROME P450 YJIB-RELATED"/>
    <property type="match status" value="1"/>
</dbReference>
<dbReference type="GO" id="GO:0005506">
    <property type="term" value="F:iron ion binding"/>
    <property type="evidence" value="ECO:0007669"/>
    <property type="project" value="InterPro"/>
</dbReference>
<dbReference type="EMBL" id="BHYM01000100">
    <property type="protein sequence ID" value="GCE44656.1"/>
    <property type="molecule type" value="Genomic_DNA"/>
</dbReference>
<dbReference type="GO" id="GO:0016705">
    <property type="term" value="F:oxidoreductase activity, acting on paired donors, with incorporation or reduction of molecular oxygen"/>
    <property type="evidence" value="ECO:0007669"/>
    <property type="project" value="InterPro"/>
</dbReference>
<evidence type="ECO:0000256" key="4">
    <source>
        <dbReference type="ARBA" id="ARBA00023002"/>
    </source>
</evidence>
<dbReference type="InterPro" id="IPR036396">
    <property type="entry name" value="Cyt_P450_sf"/>
</dbReference>
<dbReference type="RefSeq" id="WP_124396215.1">
    <property type="nucleotide sequence ID" value="NZ_BHYM01000100.1"/>
</dbReference>
<keyword evidence="9" id="KW-1185">Reference proteome</keyword>
<protein>
    <submittedName>
        <fullName evidence="8">Putative cytochrome P450 hydroxylase</fullName>
    </submittedName>
</protein>
<gene>
    <name evidence="8" type="ORF">Rhow_000247</name>
</gene>
<keyword evidence="4 7" id="KW-0560">Oxidoreductase</keyword>
<name>A0A402CLN8_RHOWR</name>
<dbReference type="InterPro" id="IPR017972">
    <property type="entry name" value="Cyt_P450_CS"/>
</dbReference>
<dbReference type="InterPro" id="IPR002397">
    <property type="entry name" value="Cyt_P450_B"/>
</dbReference>
<dbReference type="CDD" id="cd11037">
    <property type="entry name" value="CYP199A2-like"/>
    <property type="match status" value="1"/>
</dbReference>
<dbReference type="Gene3D" id="1.10.630.10">
    <property type="entry name" value="Cytochrome P450"/>
    <property type="match status" value="1"/>
</dbReference>
<dbReference type="Pfam" id="PF00067">
    <property type="entry name" value="p450"/>
    <property type="match status" value="1"/>
</dbReference>
<dbReference type="GO" id="GO:0020037">
    <property type="term" value="F:heme binding"/>
    <property type="evidence" value="ECO:0007669"/>
    <property type="project" value="InterPro"/>
</dbReference>
<evidence type="ECO:0000256" key="7">
    <source>
        <dbReference type="RuleBase" id="RU000461"/>
    </source>
</evidence>
<dbReference type="Proteomes" id="UP000287519">
    <property type="component" value="Unassembled WGS sequence"/>
</dbReference>
<accession>A0A402CLN8</accession>
<evidence type="ECO:0000256" key="5">
    <source>
        <dbReference type="ARBA" id="ARBA00023004"/>
    </source>
</evidence>
<evidence type="ECO:0000256" key="1">
    <source>
        <dbReference type="ARBA" id="ARBA00010617"/>
    </source>
</evidence>
<evidence type="ECO:0000313" key="8">
    <source>
        <dbReference type="EMBL" id="GCE44656.1"/>
    </source>
</evidence>
<comment type="caution">
    <text evidence="8">The sequence shown here is derived from an EMBL/GenBank/DDBJ whole genome shotgun (WGS) entry which is preliminary data.</text>
</comment>
<evidence type="ECO:0000256" key="3">
    <source>
        <dbReference type="ARBA" id="ARBA00022723"/>
    </source>
</evidence>
<organism evidence="8 9">
    <name type="scientific">Rhodococcus wratislaviensis</name>
    <name type="common">Tsukamurella wratislaviensis</name>
    <dbReference type="NCBI Taxonomy" id="44752"/>
    <lineage>
        <taxon>Bacteria</taxon>
        <taxon>Bacillati</taxon>
        <taxon>Actinomycetota</taxon>
        <taxon>Actinomycetes</taxon>
        <taxon>Mycobacteriales</taxon>
        <taxon>Nocardiaceae</taxon>
        <taxon>Rhodococcus</taxon>
    </lineage>
</organism>
<sequence>MTQDAAVEQQQRPAGIPSFDDDLHVDEVLVDPFPTYAKLRDAGPVVWLEKYGYYACARYDEVSAVLSDWETFTSREGVGFNQFFNGITETSLQTEGDHHDEIRQVEGCPIKKGPLEELKPRLQDFAENLVESLKGKDNLDGVADVAMAMPIEIVTDLVGVEGVTQEQMFKWGVAGFDSIGPLHAPRTQPALETMMGYMEFADENFPSNVREGGWADQLFKNGAAVGWPEDFARGVMNDYIYPSVDSTISAIGIGLLLFAQHPDQWDRLRADRSLLTSAIPEIVRLASPLQFFTRVATKDTEIAGVAIPEGSRVVVMYGSANRDERKFENPDSFDITRDPAGHLGWGRGKHACLGKPLARLEMITLFNVLADNVERFHAGKHRFQPNNIIRSLGELELSITWADKN</sequence>
<comment type="similarity">
    <text evidence="1 7">Belongs to the cytochrome P450 family.</text>
</comment>
<evidence type="ECO:0000256" key="2">
    <source>
        <dbReference type="ARBA" id="ARBA00022617"/>
    </source>
</evidence>
<keyword evidence="2 7" id="KW-0349">Heme</keyword>
<keyword evidence="6 7" id="KW-0503">Monooxygenase</keyword>
<dbReference type="InterPro" id="IPR001128">
    <property type="entry name" value="Cyt_P450"/>
</dbReference>
<dbReference type="SUPFAM" id="SSF48264">
    <property type="entry name" value="Cytochrome P450"/>
    <property type="match status" value="1"/>
</dbReference>
<dbReference type="PRINTS" id="PR00359">
    <property type="entry name" value="BP450"/>
</dbReference>
<dbReference type="PANTHER" id="PTHR46696">
    <property type="entry name" value="P450, PUTATIVE (EUROFUNG)-RELATED"/>
    <property type="match status" value="1"/>
</dbReference>
<dbReference type="GO" id="GO:0004497">
    <property type="term" value="F:monooxygenase activity"/>
    <property type="evidence" value="ECO:0007669"/>
    <property type="project" value="UniProtKB-KW"/>
</dbReference>
<evidence type="ECO:0000313" key="9">
    <source>
        <dbReference type="Proteomes" id="UP000287519"/>
    </source>
</evidence>